<accession>X1I894</accession>
<name>X1I894_9ZZZZ</name>
<dbReference type="EMBL" id="BARU01032902">
    <property type="protein sequence ID" value="GAH62334.1"/>
    <property type="molecule type" value="Genomic_DNA"/>
</dbReference>
<sequence length="46" mass="5237">MTGQRKKSGKLPLGELQVQVSKPNYRTWLEKTIGLSYQDNQFVIGV</sequence>
<dbReference type="Gene3D" id="3.30.300.180">
    <property type="match status" value="1"/>
</dbReference>
<protein>
    <submittedName>
        <fullName evidence="1">Uncharacterized protein</fullName>
    </submittedName>
</protein>
<reference evidence="1" key="1">
    <citation type="journal article" date="2014" name="Front. Microbiol.">
        <title>High frequency of phylogenetically diverse reductive dehalogenase-homologous genes in deep subseafloor sedimentary metagenomes.</title>
        <authorList>
            <person name="Kawai M."/>
            <person name="Futagami T."/>
            <person name="Toyoda A."/>
            <person name="Takaki Y."/>
            <person name="Nishi S."/>
            <person name="Hori S."/>
            <person name="Arai W."/>
            <person name="Tsubouchi T."/>
            <person name="Morono Y."/>
            <person name="Uchiyama I."/>
            <person name="Ito T."/>
            <person name="Fujiyama A."/>
            <person name="Inagaki F."/>
            <person name="Takami H."/>
        </authorList>
    </citation>
    <scope>NUCLEOTIDE SEQUENCE</scope>
    <source>
        <strain evidence="1">Expedition CK06-06</strain>
    </source>
</reference>
<comment type="caution">
    <text evidence="1">The sequence shown here is derived from an EMBL/GenBank/DDBJ whole genome shotgun (WGS) entry which is preliminary data.</text>
</comment>
<proteinExistence type="predicted"/>
<evidence type="ECO:0000313" key="1">
    <source>
        <dbReference type="EMBL" id="GAH62334.1"/>
    </source>
</evidence>
<feature type="non-terminal residue" evidence="1">
    <location>
        <position position="46"/>
    </location>
</feature>
<dbReference type="AlphaFoldDB" id="X1I894"/>
<organism evidence="1">
    <name type="scientific">marine sediment metagenome</name>
    <dbReference type="NCBI Taxonomy" id="412755"/>
    <lineage>
        <taxon>unclassified sequences</taxon>
        <taxon>metagenomes</taxon>
        <taxon>ecological metagenomes</taxon>
    </lineage>
</organism>
<gene>
    <name evidence="1" type="ORF">S03H2_51823</name>
</gene>
<dbReference type="InterPro" id="IPR038454">
    <property type="entry name" value="DnaA_N_sf"/>
</dbReference>